<dbReference type="CDD" id="cd06307">
    <property type="entry name" value="PBP1_sugar_binding"/>
    <property type="match status" value="1"/>
</dbReference>
<keyword evidence="6" id="KW-1185">Reference proteome</keyword>
<gene>
    <name evidence="5" type="ORF">H0241_17140</name>
</gene>
<sequence length="334" mass="36921">MSKPTFLEIARRAGVGTATVERVLNGRGGVRPATVEKVVAAARSLDYPRRLPDAHRGVIRIEVILVRPDATFFARLSRAFERIAAMLDRTIAVHRTFLDEADPAAIARRILDPEMRRAALILAVPDHPLVGAALRQLEADGIPTVQIVTQISATSGSYVGIDNYAAGRMAGLLMVRMQRRPGKVVAICHSQIYRVHRERVRGFFDYLTENGGDFEPAATLFGHDEGDRNAEQLHEALKRWPDLTGLYNAGGANAALNEVMRRHPSGRDIFFVGHELTERSTRALRDGTMDVVLDQAPEAQARRAMDLVLAALNLHDLSVENPPIRFITFTAENL</sequence>
<dbReference type="GO" id="GO:0003700">
    <property type="term" value="F:DNA-binding transcription factor activity"/>
    <property type="evidence" value="ECO:0007669"/>
    <property type="project" value="TreeGrafter"/>
</dbReference>
<dbReference type="InterPro" id="IPR025997">
    <property type="entry name" value="SBP_2_dom"/>
</dbReference>
<dbReference type="AlphaFoldDB" id="A0A838B8I8"/>
<keyword evidence="2 5" id="KW-0238">DNA-binding</keyword>
<dbReference type="Gene3D" id="1.10.260.40">
    <property type="entry name" value="lambda repressor-like DNA-binding domains"/>
    <property type="match status" value="1"/>
</dbReference>
<keyword evidence="3" id="KW-0804">Transcription</keyword>
<evidence type="ECO:0000313" key="5">
    <source>
        <dbReference type="EMBL" id="MBA1141974.1"/>
    </source>
</evidence>
<dbReference type="PANTHER" id="PTHR30146">
    <property type="entry name" value="LACI-RELATED TRANSCRIPTIONAL REPRESSOR"/>
    <property type="match status" value="1"/>
</dbReference>
<dbReference type="GO" id="GO:0000976">
    <property type="term" value="F:transcription cis-regulatory region binding"/>
    <property type="evidence" value="ECO:0007669"/>
    <property type="project" value="TreeGrafter"/>
</dbReference>
<name>A0A838B8I8_9HYPH</name>
<dbReference type="PANTHER" id="PTHR30146:SF152">
    <property type="entry name" value="TRANSCRIPTIONAL REGULATORY PROTEIN"/>
    <property type="match status" value="1"/>
</dbReference>
<accession>A0A838B8I8</accession>
<evidence type="ECO:0000256" key="3">
    <source>
        <dbReference type="ARBA" id="ARBA00023163"/>
    </source>
</evidence>
<dbReference type="PROSITE" id="PS50932">
    <property type="entry name" value="HTH_LACI_2"/>
    <property type="match status" value="1"/>
</dbReference>
<dbReference type="SUPFAM" id="SSF47413">
    <property type="entry name" value="lambda repressor-like DNA-binding domains"/>
    <property type="match status" value="1"/>
</dbReference>
<dbReference type="Pfam" id="PF13407">
    <property type="entry name" value="Peripla_BP_4"/>
    <property type="match status" value="1"/>
</dbReference>
<dbReference type="InterPro" id="IPR000843">
    <property type="entry name" value="HTH_LacI"/>
</dbReference>
<organism evidence="5 6">
    <name type="scientific">Mesorhizobium neociceri</name>
    <dbReference type="NCBI Taxonomy" id="1307853"/>
    <lineage>
        <taxon>Bacteria</taxon>
        <taxon>Pseudomonadati</taxon>
        <taxon>Pseudomonadota</taxon>
        <taxon>Alphaproteobacteria</taxon>
        <taxon>Hyphomicrobiales</taxon>
        <taxon>Phyllobacteriaceae</taxon>
        <taxon>Mesorhizobium</taxon>
    </lineage>
</organism>
<dbReference type="SMART" id="SM00354">
    <property type="entry name" value="HTH_LACI"/>
    <property type="match status" value="1"/>
</dbReference>
<protein>
    <submittedName>
        <fullName evidence="5">LacI family DNA-binding transcriptional regulator</fullName>
    </submittedName>
</protein>
<dbReference type="Proteomes" id="UP000558284">
    <property type="component" value="Unassembled WGS sequence"/>
</dbReference>
<dbReference type="EMBL" id="JACDTY010000007">
    <property type="protein sequence ID" value="MBA1141974.1"/>
    <property type="molecule type" value="Genomic_DNA"/>
</dbReference>
<feature type="domain" description="HTH lacI-type" evidence="4">
    <location>
        <begin position="4"/>
        <end position="61"/>
    </location>
</feature>
<dbReference type="InterPro" id="IPR010982">
    <property type="entry name" value="Lambda_DNA-bd_dom_sf"/>
</dbReference>
<evidence type="ECO:0000313" key="6">
    <source>
        <dbReference type="Proteomes" id="UP000558284"/>
    </source>
</evidence>
<evidence type="ECO:0000256" key="1">
    <source>
        <dbReference type="ARBA" id="ARBA00023015"/>
    </source>
</evidence>
<proteinExistence type="predicted"/>
<comment type="caution">
    <text evidence="5">The sequence shown here is derived from an EMBL/GenBank/DDBJ whole genome shotgun (WGS) entry which is preliminary data.</text>
</comment>
<dbReference type="Gene3D" id="3.40.50.2300">
    <property type="match status" value="2"/>
</dbReference>
<dbReference type="InterPro" id="IPR028082">
    <property type="entry name" value="Peripla_BP_I"/>
</dbReference>
<evidence type="ECO:0000259" key="4">
    <source>
        <dbReference type="PROSITE" id="PS50932"/>
    </source>
</evidence>
<dbReference type="Pfam" id="PF00356">
    <property type="entry name" value="LacI"/>
    <property type="match status" value="1"/>
</dbReference>
<keyword evidence="1" id="KW-0805">Transcription regulation</keyword>
<dbReference type="SUPFAM" id="SSF53822">
    <property type="entry name" value="Periplasmic binding protein-like I"/>
    <property type="match status" value="1"/>
</dbReference>
<reference evidence="5 6" key="1">
    <citation type="submission" date="2020-07" db="EMBL/GenBank/DDBJ databases">
        <title>Definition of the novel symbiovar canariense within Mesorhizobium novociceri, a new species of genus Mesorhizobium nodulating Cicer canariense in the Caldera de Taburiente National Park (La Palma, Canary Islands).</title>
        <authorList>
            <person name="Leon-Barrios M."/>
            <person name="Perez-Yepez J."/>
            <person name="Flores-Felix J.D."/>
            <person name="Ramirez-Baena M.H."/>
            <person name="Pulido-Suarez L."/>
            <person name="Igual J.M."/>
            <person name="Velazquez E."/>
            <person name="Peix A."/>
        </authorList>
    </citation>
    <scope>NUCLEOTIDE SEQUENCE [LARGE SCALE GENOMIC DNA]</scope>
    <source>
        <strain evidence="5 6">CCANP35</strain>
    </source>
</reference>
<dbReference type="RefSeq" id="WP_181058856.1">
    <property type="nucleotide sequence ID" value="NZ_JACDTY010000007.1"/>
</dbReference>
<dbReference type="CDD" id="cd01392">
    <property type="entry name" value="HTH_LacI"/>
    <property type="match status" value="1"/>
</dbReference>
<evidence type="ECO:0000256" key="2">
    <source>
        <dbReference type="ARBA" id="ARBA00023125"/>
    </source>
</evidence>